<dbReference type="Gene3D" id="2.60.120.890">
    <property type="entry name" value="BT2081, beta-jelly-roll domain"/>
    <property type="match status" value="1"/>
</dbReference>
<protein>
    <submittedName>
        <fullName evidence="2">Putative glycoside hydrolase</fullName>
    </submittedName>
</protein>
<sequence>MKKVYSILSVLFFVWIVCSCQSEDKLVSENVGYLRVEIGTATSVSTKSTVPENYNPKQLYVEIKNEAGSVVESTENYAEWEGKQLKLKAGSYTITASSNGFDGNASGVDIPYYKGSTKVTVLEGKEMTADIICKLANVKVTVNFDDSFKKSFANAVVLVESKVSGISGQNFMMGVQNKPVYFPEGDLKASITVVNKAGQSFSQSKELTKVKARDHYILNYKIADSGTAGDIMVDVDETEKEYTYEIMVPVTSSTQLEVASANAWSSFALLEGKIASIKEGVELDPSCMKFEYKTENAADWMECTATKEGDLFKATLKGLTPATTYSYRLSYTKAADNYSSDPKMFTTEVAKALPNGNLDNWYKDGKTWYANLNANNFFWDSSNPGTTTGAGALVNANPTQGNESKVHTTGGKSAELKSQYASAFGIGKFAAGSLYSGRFNSLVSTSGAKIDFGQPFTERPTQLTGWFLYSTGQINYVGGSQPSNTVTDKDQDLWSGYIVLTTGTYQLDNTNMAGTSKDFAKLLADDNDNFVVAYGALSDAECVTSSAWKKFTIDLVYKDLEKKPTHIIVVFSSSKYGDYFTGSTSSLLYLDDLELIYGDSPQVK</sequence>
<dbReference type="Proteomes" id="UP000095591">
    <property type="component" value="Unassembled WGS sequence"/>
</dbReference>
<dbReference type="GO" id="GO:0016787">
    <property type="term" value="F:hydrolase activity"/>
    <property type="evidence" value="ECO:0007669"/>
    <property type="project" value="UniProtKB-KW"/>
</dbReference>
<gene>
    <name evidence="2" type="ORF">ERS852429_03729</name>
</gene>
<dbReference type="Pfam" id="PF13201">
    <property type="entry name" value="PCMD"/>
    <property type="match status" value="1"/>
</dbReference>
<dbReference type="PROSITE" id="PS51257">
    <property type="entry name" value="PROKAR_LIPOPROTEIN"/>
    <property type="match status" value="1"/>
</dbReference>
<evidence type="ECO:0000313" key="2">
    <source>
        <dbReference type="EMBL" id="CUN31415.1"/>
    </source>
</evidence>
<keyword evidence="2" id="KW-0378">Hydrolase</keyword>
<dbReference type="AlphaFoldDB" id="A0A173VZ91"/>
<reference evidence="2 3" key="1">
    <citation type="submission" date="2015-09" db="EMBL/GenBank/DDBJ databases">
        <authorList>
            <consortium name="Pathogen Informatics"/>
        </authorList>
    </citation>
    <scope>NUCLEOTIDE SEQUENCE [LARGE SCALE GENOMIC DNA]</scope>
    <source>
        <strain evidence="2 3">2789STDY5608872</strain>
    </source>
</reference>
<dbReference type="InterPro" id="IPR027840">
    <property type="entry name" value="DUF4493"/>
</dbReference>
<proteinExistence type="predicted"/>
<feature type="domain" description="Putative carbohydrate metabolism" evidence="1">
    <location>
        <begin position="367"/>
        <end position="596"/>
    </location>
</feature>
<name>A0A173VZ91_PARDI</name>
<dbReference type="InterPro" id="IPR038653">
    <property type="entry name" value="Put_CMD_sf"/>
</dbReference>
<organism evidence="2 3">
    <name type="scientific">Parabacteroides distasonis</name>
    <dbReference type="NCBI Taxonomy" id="823"/>
    <lineage>
        <taxon>Bacteria</taxon>
        <taxon>Pseudomonadati</taxon>
        <taxon>Bacteroidota</taxon>
        <taxon>Bacteroidia</taxon>
        <taxon>Bacteroidales</taxon>
        <taxon>Tannerellaceae</taxon>
        <taxon>Parabacteroides</taxon>
    </lineage>
</organism>
<evidence type="ECO:0000313" key="3">
    <source>
        <dbReference type="Proteomes" id="UP000095591"/>
    </source>
</evidence>
<dbReference type="EMBL" id="CYXP01000010">
    <property type="protein sequence ID" value="CUN31415.1"/>
    <property type="molecule type" value="Genomic_DNA"/>
</dbReference>
<dbReference type="InterPro" id="IPR025112">
    <property type="entry name" value="PCMD"/>
</dbReference>
<dbReference type="CDD" id="cd00063">
    <property type="entry name" value="FN3"/>
    <property type="match status" value="1"/>
</dbReference>
<dbReference type="RefSeq" id="WP_057319909.1">
    <property type="nucleotide sequence ID" value="NZ_CYXP01000010.1"/>
</dbReference>
<dbReference type="InterPro" id="IPR003961">
    <property type="entry name" value="FN3_dom"/>
</dbReference>
<evidence type="ECO:0000259" key="1">
    <source>
        <dbReference type="Pfam" id="PF13201"/>
    </source>
</evidence>
<dbReference type="Pfam" id="PF14900">
    <property type="entry name" value="DUF4493"/>
    <property type="match status" value="1"/>
</dbReference>
<accession>A0A173VZ91</accession>